<reference evidence="1" key="1">
    <citation type="submission" date="2021-06" db="EMBL/GenBank/DDBJ databases">
        <authorList>
            <person name="Kallberg Y."/>
            <person name="Tangrot J."/>
            <person name="Rosling A."/>
        </authorList>
    </citation>
    <scope>NUCLEOTIDE SEQUENCE</scope>
    <source>
        <strain evidence="1">FL130A</strain>
    </source>
</reference>
<organism evidence="1 2">
    <name type="scientific">Ambispora leptoticha</name>
    <dbReference type="NCBI Taxonomy" id="144679"/>
    <lineage>
        <taxon>Eukaryota</taxon>
        <taxon>Fungi</taxon>
        <taxon>Fungi incertae sedis</taxon>
        <taxon>Mucoromycota</taxon>
        <taxon>Glomeromycotina</taxon>
        <taxon>Glomeromycetes</taxon>
        <taxon>Archaeosporales</taxon>
        <taxon>Ambisporaceae</taxon>
        <taxon>Ambispora</taxon>
    </lineage>
</organism>
<dbReference type="Proteomes" id="UP000789508">
    <property type="component" value="Unassembled WGS sequence"/>
</dbReference>
<dbReference type="EMBL" id="CAJVPS010021066">
    <property type="protein sequence ID" value="CAG8706299.1"/>
    <property type="molecule type" value="Genomic_DNA"/>
</dbReference>
<name>A0A9N9N6Y6_9GLOM</name>
<dbReference type="AlphaFoldDB" id="A0A9N9N6Y6"/>
<protein>
    <submittedName>
        <fullName evidence="1">5609_t:CDS:1</fullName>
    </submittedName>
</protein>
<keyword evidence="2" id="KW-1185">Reference proteome</keyword>
<dbReference type="OrthoDB" id="2424620at2759"/>
<sequence>MVDLLLDVQSLVSLLQGTAPLNEQKDPNVRFAESVNLQKYISKSYRGDILPLNKNTQRMLRLEEIKGQLPSKSRVEDVDALIQRLNNNTVNEQENYPTGMVIQLVTRLLVYSLQFRRCMSSVPTDRLNSAVVAISDYKNAQLDLSNPFTTLDWGVLTNEFLERAQNVLRLSVNPYSNPTDDLKAILIGASPFLVSGGAIQPLDAEVTYVENLYRQAAGQF</sequence>
<feature type="non-terminal residue" evidence="1">
    <location>
        <position position="220"/>
    </location>
</feature>
<accession>A0A9N9N6Y6</accession>
<evidence type="ECO:0000313" key="1">
    <source>
        <dbReference type="EMBL" id="CAG8706299.1"/>
    </source>
</evidence>
<proteinExistence type="predicted"/>
<evidence type="ECO:0000313" key="2">
    <source>
        <dbReference type="Proteomes" id="UP000789508"/>
    </source>
</evidence>
<gene>
    <name evidence="1" type="ORF">ALEPTO_LOCUS11755</name>
</gene>
<comment type="caution">
    <text evidence="1">The sequence shown here is derived from an EMBL/GenBank/DDBJ whole genome shotgun (WGS) entry which is preliminary data.</text>
</comment>